<dbReference type="Proteomes" id="UP000715781">
    <property type="component" value="Unassembled WGS sequence"/>
</dbReference>
<proteinExistence type="predicted"/>
<evidence type="ECO:0000313" key="1">
    <source>
        <dbReference type="EMBL" id="MBW4566041.1"/>
    </source>
</evidence>
<dbReference type="InterPro" id="IPR011473">
    <property type="entry name" value="DUF1579"/>
</dbReference>
<sequence length="45" mass="5020">MENVRSFGGLWVLAKDQGEMPDGCVKTTLMALGYDVAWAIAFWKL</sequence>
<gene>
    <name evidence="1" type="ORF">KME32_34185</name>
</gene>
<dbReference type="Pfam" id="PF07617">
    <property type="entry name" value="DUF1579"/>
    <property type="match status" value="1"/>
</dbReference>
<reference evidence="1" key="1">
    <citation type="submission" date="2021-05" db="EMBL/GenBank/DDBJ databases">
        <authorList>
            <person name="Pietrasiak N."/>
            <person name="Ward R."/>
            <person name="Stajich J.E."/>
            <person name="Kurbessoian T."/>
        </authorList>
    </citation>
    <scope>NUCLEOTIDE SEQUENCE</scope>
    <source>
        <strain evidence="1">JT2-VF2</strain>
    </source>
</reference>
<organism evidence="1 2">
    <name type="scientific">Mojavia pulchra JT2-VF2</name>
    <dbReference type="NCBI Taxonomy" id="287848"/>
    <lineage>
        <taxon>Bacteria</taxon>
        <taxon>Bacillati</taxon>
        <taxon>Cyanobacteriota</taxon>
        <taxon>Cyanophyceae</taxon>
        <taxon>Nostocales</taxon>
        <taxon>Nostocaceae</taxon>
    </lineage>
</organism>
<protein>
    <submittedName>
        <fullName evidence="1">DUF1579 domain-containing protein</fullName>
    </submittedName>
</protein>
<evidence type="ECO:0000313" key="2">
    <source>
        <dbReference type="Proteomes" id="UP000715781"/>
    </source>
</evidence>
<dbReference type="EMBL" id="JAHHHN010000057">
    <property type="protein sequence ID" value="MBW4566041.1"/>
    <property type="molecule type" value="Genomic_DNA"/>
</dbReference>
<dbReference type="AlphaFoldDB" id="A0A951UKH5"/>
<accession>A0A951UKH5</accession>
<name>A0A951UKH5_9NOST</name>
<comment type="caution">
    <text evidence="1">The sequence shown here is derived from an EMBL/GenBank/DDBJ whole genome shotgun (WGS) entry which is preliminary data.</text>
</comment>
<reference evidence="1" key="2">
    <citation type="journal article" date="2022" name="Microbiol. Resour. Announc.">
        <title>Metagenome Sequencing to Explore Phylogenomics of Terrestrial Cyanobacteria.</title>
        <authorList>
            <person name="Ward R.D."/>
            <person name="Stajich J.E."/>
            <person name="Johansen J.R."/>
            <person name="Huntemann M."/>
            <person name="Clum A."/>
            <person name="Foster B."/>
            <person name="Foster B."/>
            <person name="Roux S."/>
            <person name="Palaniappan K."/>
            <person name="Varghese N."/>
            <person name="Mukherjee S."/>
            <person name="Reddy T.B.K."/>
            <person name="Daum C."/>
            <person name="Copeland A."/>
            <person name="Chen I.A."/>
            <person name="Ivanova N.N."/>
            <person name="Kyrpides N.C."/>
            <person name="Shapiro N."/>
            <person name="Eloe-Fadrosh E.A."/>
            <person name="Pietrasiak N."/>
        </authorList>
    </citation>
    <scope>NUCLEOTIDE SEQUENCE</scope>
    <source>
        <strain evidence="1">JT2-VF2</strain>
    </source>
</reference>